<protein>
    <submittedName>
        <fullName evidence="2">Uncharacterized protein</fullName>
    </submittedName>
</protein>
<reference evidence="2" key="1">
    <citation type="submission" date="2023-03" db="EMBL/GenBank/DDBJ databases">
        <title>Electrophorus voltai genome.</title>
        <authorList>
            <person name="Bian C."/>
        </authorList>
    </citation>
    <scope>NUCLEOTIDE SEQUENCE</scope>
    <source>
        <strain evidence="2">CB-2022</strain>
        <tissue evidence="2">Muscle</tissue>
    </source>
</reference>
<keyword evidence="3" id="KW-1185">Reference proteome</keyword>
<feature type="non-terminal residue" evidence="2">
    <location>
        <position position="1"/>
    </location>
</feature>
<evidence type="ECO:0000256" key="1">
    <source>
        <dbReference type="SAM" id="Phobius"/>
    </source>
</evidence>
<feature type="transmembrane region" description="Helical" evidence="1">
    <location>
        <begin position="20"/>
        <end position="43"/>
    </location>
</feature>
<evidence type="ECO:0000313" key="3">
    <source>
        <dbReference type="Proteomes" id="UP001239994"/>
    </source>
</evidence>
<organism evidence="2 3">
    <name type="scientific">Electrophorus voltai</name>
    <dbReference type="NCBI Taxonomy" id="2609070"/>
    <lineage>
        <taxon>Eukaryota</taxon>
        <taxon>Metazoa</taxon>
        <taxon>Chordata</taxon>
        <taxon>Craniata</taxon>
        <taxon>Vertebrata</taxon>
        <taxon>Euteleostomi</taxon>
        <taxon>Actinopterygii</taxon>
        <taxon>Neopterygii</taxon>
        <taxon>Teleostei</taxon>
        <taxon>Ostariophysi</taxon>
        <taxon>Gymnotiformes</taxon>
        <taxon>Gymnotoidei</taxon>
        <taxon>Gymnotidae</taxon>
        <taxon>Electrophorus</taxon>
    </lineage>
</organism>
<evidence type="ECO:0000313" key="2">
    <source>
        <dbReference type="EMBL" id="KAK1798411.1"/>
    </source>
</evidence>
<proteinExistence type="predicted"/>
<dbReference type="Proteomes" id="UP001239994">
    <property type="component" value="Unassembled WGS sequence"/>
</dbReference>
<name>A0AAD8ZG16_9TELE</name>
<keyword evidence="1" id="KW-0472">Membrane</keyword>
<dbReference type="EMBL" id="JAROKS010000012">
    <property type="protein sequence ID" value="KAK1798411.1"/>
    <property type="molecule type" value="Genomic_DNA"/>
</dbReference>
<dbReference type="AlphaFoldDB" id="A0AAD8ZG16"/>
<keyword evidence="1" id="KW-0812">Transmembrane</keyword>
<keyword evidence="1" id="KW-1133">Transmembrane helix</keyword>
<gene>
    <name evidence="2" type="ORF">P4O66_007870</name>
</gene>
<sequence length="121" mass="13477">CNLPGHFSPFQTAPLWALSLPLPAIVIITIGLYMLLLAAVLWCHYCLKAQCKSQCTDCCPSVSPFEYCYLCAQSCDCRPPTLNSCLDYCPSPSCVRWDCTCTCQPPQCDSLNCLCFEINFK</sequence>
<comment type="caution">
    <text evidence="2">The sequence shown here is derived from an EMBL/GenBank/DDBJ whole genome shotgun (WGS) entry which is preliminary data.</text>
</comment>
<accession>A0AAD8ZG16</accession>